<dbReference type="InterPro" id="IPR058925">
    <property type="entry name" value="zf-C2H2_AcuF"/>
</dbReference>
<keyword evidence="3" id="KW-1185">Reference proteome</keyword>
<evidence type="ECO:0000313" key="3">
    <source>
        <dbReference type="Proteomes" id="UP000250266"/>
    </source>
</evidence>
<dbReference type="Proteomes" id="UP000250266">
    <property type="component" value="Unassembled WGS sequence"/>
</dbReference>
<proteinExistence type="predicted"/>
<gene>
    <name evidence="2" type="ORF">K432DRAFT_303903</name>
</gene>
<feature type="non-terminal residue" evidence="2">
    <location>
        <position position="1"/>
    </location>
</feature>
<sequence>MAVPGSSLAATARGCAHAFAQLLALLQDSHREELSQLTQSTIDDECGRFKIWAGNLGALQQLPSTTSLDHRLRESPKSAKETLNNLFRISIIIRNASPRDRFAKALTARLNPFNDQFDISHVGHKYSLLETPEKQWLKERLGKAITQRRQFLRYARDHRDKAGFTNYTGPTSTLAPTNASTLLLSALENKGDDFEDNRSQTSYAMSIGDEDEDSKARLPRLEDVSRGMSPFECPFCWTIQDLRKESSWKKHAFSDLRPYICTFEKCDVKLFSDRRDWFEHELRAHRVQWRCHFCIRESFHSQDKLKKHLELCHAQNLTEDHLQALCEASKHPVDRISALDCPFCQEWEAQLRDKNPNIPAEDIVVVTPAQFRHHVGSHMQQLALFAIPRGHLEEDSVNNHS</sequence>
<evidence type="ECO:0000313" key="2">
    <source>
        <dbReference type="EMBL" id="OCK77568.1"/>
    </source>
</evidence>
<dbReference type="EMBL" id="KV745117">
    <property type="protein sequence ID" value="OCK77568.1"/>
    <property type="molecule type" value="Genomic_DNA"/>
</dbReference>
<dbReference type="PANTHER" id="PTHR35391">
    <property type="entry name" value="C2H2-TYPE DOMAIN-CONTAINING PROTEIN-RELATED"/>
    <property type="match status" value="1"/>
</dbReference>
<reference evidence="2 3" key="1">
    <citation type="journal article" date="2016" name="Nat. Commun.">
        <title>Ectomycorrhizal ecology is imprinted in the genome of the dominant symbiotic fungus Cenococcum geophilum.</title>
        <authorList>
            <consortium name="DOE Joint Genome Institute"/>
            <person name="Peter M."/>
            <person name="Kohler A."/>
            <person name="Ohm R.A."/>
            <person name="Kuo A."/>
            <person name="Krutzmann J."/>
            <person name="Morin E."/>
            <person name="Arend M."/>
            <person name="Barry K.W."/>
            <person name="Binder M."/>
            <person name="Choi C."/>
            <person name="Clum A."/>
            <person name="Copeland A."/>
            <person name="Grisel N."/>
            <person name="Haridas S."/>
            <person name="Kipfer T."/>
            <person name="LaButti K."/>
            <person name="Lindquist E."/>
            <person name="Lipzen A."/>
            <person name="Maire R."/>
            <person name="Meier B."/>
            <person name="Mihaltcheva S."/>
            <person name="Molinier V."/>
            <person name="Murat C."/>
            <person name="Poggeler S."/>
            <person name="Quandt C.A."/>
            <person name="Sperisen C."/>
            <person name="Tritt A."/>
            <person name="Tisserant E."/>
            <person name="Crous P.W."/>
            <person name="Henrissat B."/>
            <person name="Nehls U."/>
            <person name="Egli S."/>
            <person name="Spatafora J.W."/>
            <person name="Grigoriev I.V."/>
            <person name="Martin F.M."/>
        </authorList>
    </citation>
    <scope>NUCLEOTIDE SEQUENCE [LARGE SCALE GENOMIC DNA]</scope>
    <source>
        <strain evidence="2 3">CBS 459.81</strain>
    </source>
</reference>
<dbReference type="PANTHER" id="PTHR35391:SF7">
    <property type="entry name" value="C2H2-TYPE DOMAIN-CONTAINING PROTEIN"/>
    <property type="match status" value="1"/>
</dbReference>
<organism evidence="2 3">
    <name type="scientific">Lepidopterella palustris CBS 459.81</name>
    <dbReference type="NCBI Taxonomy" id="1314670"/>
    <lineage>
        <taxon>Eukaryota</taxon>
        <taxon>Fungi</taxon>
        <taxon>Dikarya</taxon>
        <taxon>Ascomycota</taxon>
        <taxon>Pezizomycotina</taxon>
        <taxon>Dothideomycetes</taxon>
        <taxon>Pleosporomycetidae</taxon>
        <taxon>Mytilinidiales</taxon>
        <taxon>Argynnaceae</taxon>
        <taxon>Lepidopterella</taxon>
    </lineage>
</organism>
<dbReference type="OrthoDB" id="6133115at2759"/>
<dbReference type="Pfam" id="PF26082">
    <property type="entry name" value="zf-C2H2_AcuF"/>
    <property type="match status" value="1"/>
</dbReference>
<dbReference type="AlphaFoldDB" id="A0A8E2JCN7"/>
<accession>A0A8E2JCN7</accession>
<feature type="domain" description="Oxidoreductase acuF-like C2H2 type zinc-finger" evidence="1">
    <location>
        <begin position="229"/>
        <end position="256"/>
    </location>
</feature>
<evidence type="ECO:0000259" key="1">
    <source>
        <dbReference type="Pfam" id="PF26082"/>
    </source>
</evidence>
<name>A0A8E2JCN7_9PEZI</name>
<protein>
    <recommendedName>
        <fullName evidence="1">Oxidoreductase acuF-like C2H2 type zinc-finger domain-containing protein</fullName>
    </recommendedName>
</protein>